<protein>
    <submittedName>
        <fullName evidence="1">Uncharacterized protein</fullName>
    </submittedName>
</protein>
<accession>A0A0F9ER37</accession>
<name>A0A0F9ER37_9ZZZZ</name>
<reference evidence="1" key="1">
    <citation type="journal article" date="2015" name="Nature">
        <title>Complex archaea that bridge the gap between prokaryotes and eukaryotes.</title>
        <authorList>
            <person name="Spang A."/>
            <person name="Saw J.H."/>
            <person name="Jorgensen S.L."/>
            <person name="Zaremba-Niedzwiedzka K."/>
            <person name="Martijn J."/>
            <person name="Lind A.E."/>
            <person name="van Eijk R."/>
            <person name="Schleper C."/>
            <person name="Guy L."/>
            <person name="Ettema T.J."/>
        </authorList>
    </citation>
    <scope>NUCLEOTIDE SEQUENCE</scope>
</reference>
<dbReference type="EMBL" id="LAZR01033708">
    <property type="protein sequence ID" value="KKL47325.1"/>
    <property type="molecule type" value="Genomic_DNA"/>
</dbReference>
<sequence length="72" mass="8259">MAINLTKEDILDEQHWRFPDYRQRITTKNWKALLLNNDDGIIFHGRVMKLVGSSLGHGVVEVSKAELTRGEP</sequence>
<evidence type="ECO:0000313" key="1">
    <source>
        <dbReference type="EMBL" id="KKL47325.1"/>
    </source>
</evidence>
<organism evidence="1">
    <name type="scientific">marine sediment metagenome</name>
    <dbReference type="NCBI Taxonomy" id="412755"/>
    <lineage>
        <taxon>unclassified sequences</taxon>
        <taxon>metagenomes</taxon>
        <taxon>ecological metagenomes</taxon>
    </lineage>
</organism>
<gene>
    <name evidence="1" type="ORF">LCGC14_2336690</name>
</gene>
<comment type="caution">
    <text evidence="1">The sequence shown here is derived from an EMBL/GenBank/DDBJ whole genome shotgun (WGS) entry which is preliminary data.</text>
</comment>
<dbReference type="AlphaFoldDB" id="A0A0F9ER37"/>
<proteinExistence type="predicted"/>